<organism evidence="3 4">
    <name type="scientific">Gryllotalpicola reticulitermitis</name>
    <dbReference type="NCBI Taxonomy" id="1184153"/>
    <lineage>
        <taxon>Bacteria</taxon>
        <taxon>Bacillati</taxon>
        <taxon>Actinomycetota</taxon>
        <taxon>Actinomycetes</taxon>
        <taxon>Micrococcales</taxon>
        <taxon>Microbacteriaceae</taxon>
        <taxon>Gryllotalpicola</taxon>
    </lineage>
</organism>
<dbReference type="EMBL" id="JBHSCN010000002">
    <property type="protein sequence ID" value="MFC4242234.1"/>
    <property type="molecule type" value="Genomic_DNA"/>
</dbReference>
<dbReference type="InterPro" id="IPR002347">
    <property type="entry name" value="SDR_fam"/>
</dbReference>
<comment type="similarity">
    <text evidence="1">Belongs to the short-chain dehydrogenases/reductases (SDR) family.</text>
</comment>
<gene>
    <name evidence="3" type="ORF">ACFOYW_02525</name>
</gene>
<name>A0ABV8Q4F4_9MICO</name>
<dbReference type="Proteomes" id="UP001595900">
    <property type="component" value="Unassembled WGS sequence"/>
</dbReference>
<evidence type="ECO:0000259" key="2">
    <source>
        <dbReference type="SMART" id="SM00822"/>
    </source>
</evidence>
<dbReference type="PANTHER" id="PTHR42760">
    <property type="entry name" value="SHORT-CHAIN DEHYDROGENASES/REDUCTASES FAMILY MEMBER"/>
    <property type="match status" value="1"/>
</dbReference>
<proteinExistence type="inferred from homology"/>
<dbReference type="SMART" id="SM00822">
    <property type="entry name" value="PKS_KR"/>
    <property type="match status" value="1"/>
</dbReference>
<dbReference type="SUPFAM" id="SSF51735">
    <property type="entry name" value="NAD(P)-binding Rossmann-fold domains"/>
    <property type="match status" value="1"/>
</dbReference>
<evidence type="ECO:0000256" key="1">
    <source>
        <dbReference type="ARBA" id="ARBA00006484"/>
    </source>
</evidence>
<dbReference type="InterPro" id="IPR020904">
    <property type="entry name" value="Sc_DH/Rdtase_CS"/>
</dbReference>
<accession>A0ABV8Q4F4</accession>
<feature type="domain" description="Ketoreductase" evidence="2">
    <location>
        <begin position="10"/>
        <end position="191"/>
    </location>
</feature>
<evidence type="ECO:0000313" key="4">
    <source>
        <dbReference type="Proteomes" id="UP001595900"/>
    </source>
</evidence>
<reference evidence="4" key="1">
    <citation type="journal article" date="2019" name="Int. J. Syst. Evol. Microbiol.">
        <title>The Global Catalogue of Microorganisms (GCM) 10K type strain sequencing project: providing services to taxonomists for standard genome sequencing and annotation.</title>
        <authorList>
            <consortium name="The Broad Institute Genomics Platform"/>
            <consortium name="The Broad Institute Genome Sequencing Center for Infectious Disease"/>
            <person name="Wu L."/>
            <person name="Ma J."/>
        </authorList>
    </citation>
    <scope>NUCLEOTIDE SEQUENCE [LARGE SCALE GENOMIC DNA]</scope>
    <source>
        <strain evidence="4">CGMCC 1.10363</strain>
    </source>
</reference>
<dbReference type="RefSeq" id="WP_390227040.1">
    <property type="nucleotide sequence ID" value="NZ_JBHSCN010000002.1"/>
</dbReference>
<comment type="caution">
    <text evidence="3">The sequence shown here is derived from an EMBL/GenBank/DDBJ whole genome shotgun (WGS) entry which is preliminary data.</text>
</comment>
<dbReference type="InterPro" id="IPR036291">
    <property type="entry name" value="NAD(P)-bd_dom_sf"/>
</dbReference>
<evidence type="ECO:0000313" key="3">
    <source>
        <dbReference type="EMBL" id="MFC4242234.1"/>
    </source>
</evidence>
<dbReference type="PRINTS" id="PR00081">
    <property type="entry name" value="GDHRDH"/>
</dbReference>
<dbReference type="InterPro" id="IPR057326">
    <property type="entry name" value="KR_dom"/>
</dbReference>
<sequence length="255" mass="26072">MTSNTSLGGRTALVTGGAIGIGAGIAVELAARGARVAVTYRTHEPDAELLGRLRELSGAEPIAISVDATDESQVAELPARLSDAFGGVDILVNNVGGLVQRATISDMDYALWRRVLAVNLDSLFLVTHHLLPTMRDGAGRIINVASLAGRNGGHAGATAYAASKAAIFGFTRGLAKEVAPRGITVNALAPGFIEATPFHDTFTTPESKAATIATIPVGRAGVPADVASAAAWLAQPDASFISGAVIDINGAQYFG</sequence>
<dbReference type="Gene3D" id="3.40.50.720">
    <property type="entry name" value="NAD(P)-binding Rossmann-like Domain"/>
    <property type="match status" value="1"/>
</dbReference>
<keyword evidence="4" id="KW-1185">Reference proteome</keyword>
<dbReference type="PANTHER" id="PTHR42760:SF40">
    <property type="entry name" value="3-OXOACYL-[ACYL-CARRIER-PROTEIN] REDUCTASE, CHLOROPLASTIC"/>
    <property type="match status" value="1"/>
</dbReference>
<dbReference type="PRINTS" id="PR00080">
    <property type="entry name" value="SDRFAMILY"/>
</dbReference>
<dbReference type="PROSITE" id="PS00061">
    <property type="entry name" value="ADH_SHORT"/>
    <property type="match status" value="1"/>
</dbReference>
<protein>
    <submittedName>
        <fullName evidence="3">SDR family oxidoreductase</fullName>
    </submittedName>
</protein>
<dbReference type="Pfam" id="PF13561">
    <property type="entry name" value="adh_short_C2"/>
    <property type="match status" value="1"/>
</dbReference>